<accession>Q4RVA0</accession>
<evidence type="ECO:0000313" key="1">
    <source>
        <dbReference type="EMBL" id="CAG07682.1"/>
    </source>
</evidence>
<dbReference type="AlphaFoldDB" id="Q4RVA0"/>
<proteinExistence type="predicted"/>
<dbReference type="KEGG" id="tng:GSTEN00028434G001"/>
<reference evidence="1" key="1">
    <citation type="journal article" date="2004" name="Nature">
        <title>Genome duplication in the teleost fish Tetraodon nigroviridis reveals the early vertebrate proto-karyotype.</title>
        <authorList>
            <person name="Jaillon O."/>
            <person name="Aury J.-M."/>
            <person name="Brunet F."/>
            <person name="Petit J.-L."/>
            <person name="Stange-Thomann N."/>
            <person name="Mauceli E."/>
            <person name="Bouneau L."/>
            <person name="Fischer C."/>
            <person name="Ozouf-Costaz C."/>
            <person name="Bernot A."/>
            <person name="Nicaud S."/>
            <person name="Jaffe D."/>
            <person name="Fisher S."/>
            <person name="Lutfalla G."/>
            <person name="Dossat C."/>
            <person name="Segurens B."/>
            <person name="Dasilva C."/>
            <person name="Salanoubat M."/>
            <person name="Levy M."/>
            <person name="Boudet N."/>
            <person name="Castellano S."/>
            <person name="Anthouard V."/>
            <person name="Jubin C."/>
            <person name="Castelli V."/>
            <person name="Katinka M."/>
            <person name="Vacherie B."/>
            <person name="Biemont C."/>
            <person name="Skalli Z."/>
            <person name="Cattolico L."/>
            <person name="Poulain J."/>
            <person name="De Berardinis V."/>
            <person name="Cruaud C."/>
            <person name="Duprat S."/>
            <person name="Brottier P."/>
            <person name="Coutanceau J.-P."/>
            <person name="Gouzy J."/>
            <person name="Parra G."/>
            <person name="Lardier G."/>
            <person name="Chapple C."/>
            <person name="McKernan K.J."/>
            <person name="McEwan P."/>
            <person name="Bosak S."/>
            <person name="Kellis M."/>
            <person name="Volff J.-N."/>
            <person name="Guigo R."/>
            <person name="Zody M.C."/>
            <person name="Mesirov J."/>
            <person name="Lindblad-Toh K."/>
            <person name="Birren B."/>
            <person name="Nusbaum C."/>
            <person name="Kahn D."/>
            <person name="Robinson-Rechavi M."/>
            <person name="Laudet V."/>
            <person name="Schachter V."/>
            <person name="Quetier F."/>
            <person name="Saurin W."/>
            <person name="Scarpelli C."/>
            <person name="Wincker P."/>
            <person name="Lander E.S."/>
            <person name="Weissenbach J."/>
            <person name="Roest Crollius H."/>
        </authorList>
    </citation>
    <scope>NUCLEOTIDE SEQUENCE [LARGE SCALE GENOMIC DNA]</scope>
</reference>
<name>Q4RVA0_TETNG</name>
<reference evidence="1" key="2">
    <citation type="submission" date="2004-02" db="EMBL/GenBank/DDBJ databases">
        <authorList>
            <consortium name="Genoscope"/>
            <consortium name="Whitehead Institute Centre for Genome Research"/>
        </authorList>
    </citation>
    <scope>NUCLEOTIDE SEQUENCE</scope>
</reference>
<comment type="caution">
    <text evidence="1">The sequence shown here is derived from an EMBL/GenBank/DDBJ whole genome shotgun (WGS) entry which is preliminary data.</text>
</comment>
<protein>
    <submittedName>
        <fullName evidence="1">(spotted green pufferfish) hypothetical protein</fullName>
    </submittedName>
</protein>
<organism evidence="1">
    <name type="scientific">Tetraodon nigroviridis</name>
    <name type="common">Spotted green pufferfish</name>
    <name type="synonym">Chelonodon nigroviridis</name>
    <dbReference type="NCBI Taxonomy" id="99883"/>
    <lineage>
        <taxon>Eukaryota</taxon>
        <taxon>Metazoa</taxon>
        <taxon>Chordata</taxon>
        <taxon>Craniata</taxon>
        <taxon>Vertebrata</taxon>
        <taxon>Euteleostomi</taxon>
        <taxon>Actinopterygii</taxon>
        <taxon>Neopterygii</taxon>
        <taxon>Teleostei</taxon>
        <taxon>Neoteleostei</taxon>
        <taxon>Acanthomorphata</taxon>
        <taxon>Eupercaria</taxon>
        <taxon>Tetraodontiformes</taxon>
        <taxon>Tetradontoidea</taxon>
        <taxon>Tetraodontidae</taxon>
        <taxon>Tetraodon</taxon>
    </lineage>
</organism>
<sequence length="107" mass="11830">MKHKGDVDDCSTVTSRRILLLYSIPPLFSCGLSLIGTGSRVIDVSAEVEPTPLTCENESQCQKGRLDQERWSSAGHWGADMACLKKRLSIQNKTQRETTATRQLAAH</sequence>
<gene>
    <name evidence="1" type="ORF">GSTENG00028434001</name>
</gene>
<dbReference type="EMBL" id="CAAE01014992">
    <property type="protein sequence ID" value="CAG07682.1"/>
    <property type="molecule type" value="Genomic_DNA"/>
</dbReference>